<proteinExistence type="inferred from homology"/>
<dbReference type="InterPro" id="IPR050961">
    <property type="entry name" value="BolA/IbaG_stress_morph_reg"/>
</dbReference>
<dbReference type="OrthoDB" id="4983at2759"/>
<dbReference type="Proteomes" id="UP000494163">
    <property type="component" value="Chromosome 3R"/>
</dbReference>
<evidence type="ECO:0000313" key="3">
    <source>
        <dbReference type="EMBL" id="ALC45921.1"/>
    </source>
</evidence>
<name>A0A0M4EHM8_DROBS</name>
<dbReference type="EMBL" id="CP012526">
    <property type="protein sequence ID" value="ALC45921.1"/>
    <property type="molecule type" value="Genomic_DNA"/>
</dbReference>
<dbReference type="SUPFAM" id="SSF82657">
    <property type="entry name" value="BolA-like"/>
    <property type="match status" value="1"/>
</dbReference>
<keyword evidence="4" id="KW-1185">Reference proteome</keyword>
<evidence type="ECO:0000256" key="1">
    <source>
        <dbReference type="ARBA" id="ARBA00005578"/>
    </source>
</evidence>
<accession>A0A0M4EHM8</accession>
<dbReference type="Gene3D" id="3.30.300.90">
    <property type="entry name" value="BolA-like"/>
    <property type="match status" value="1"/>
</dbReference>
<dbReference type="PANTHER" id="PTHR46229">
    <property type="entry name" value="BOLA TRANSCRIPTION REGULATOR"/>
    <property type="match status" value="1"/>
</dbReference>
<dbReference type="InterPro" id="IPR036065">
    <property type="entry name" value="BolA-like_sf"/>
</dbReference>
<comment type="similarity">
    <text evidence="1 2">Belongs to the BolA/IbaG family.</text>
</comment>
<organism evidence="3 4">
    <name type="scientific">Drosophila busckii</name>
    <name type="common">Fruit fly</name>
    <dbReference type="NCBI Taxonomy" id="30019"/>
    <lineage>
        <taxon>Eukaryota</taxon>
        <taxon>Metazoa</taxon>
        <taxon>Ecdysozoa</taxon>
        <taxon>Arthropoda</taxon>
        <taxon>Hexapoda</taxon>
        <taxon>Insecta</taxon>
        <taxon>Pterygota</taxon>
        <taxon>Neoptera</taxon>
        <taxon>Endopterygota</taxon>
        <taxon>Diptera</taxon>
        <taxon>Brachycera</taxon>
        <taxon>Muscomorpha</taxon>
        <taxon>Ephydroidea</taxon>
        <taxon>Drosophilidae</taxon>
        <taxon>Drosophila</taxon>
    </lineage>
</organism>
<feature type="non-terminal residue" evidence="3">
    <location>
        <position position="1"/>
    </location>
</feature>
<dbReference type="GO" id="GO:0005739">
    <property type="term" value="C:mitochondrion"/>
    <property type="evidence" value="ECO:0007669"/>
    <property type="project" value="TreeGrafter"/>
</dbReference>
<sequence length="179" mass="20726">CRIIVLFLPVYVIFNTINLKLKTARVKYFENMLSFTGRRFTGVLFKKFHHFFITRALFKEYGEATMSEKSEYPPIEDAVRKALSRELNPVYMEVINESPMHNTPKKAESHFRVFVVSEKFNNLTLIKRHRLVNDTIKTALIGAGLQFMHALSIETLTPTQWKPEQLPEKSPPCMGGFGK</sequence>
<protein>
    <submittedName>
        <fullName evidence="3">CG31126</fullName>
    </submittedName>
</protein>
<dbReference type="STRING" id="30019.A0A0M4EHM8"/>
<dbReference type="PANTHER" id="PTHR46229:SF2">
    <property type="entry name" value="BOLA-LIKE PROTEIN 1"/>
    <property type="match status" value="1"/>
</dbReference>
<dbReference type="OMA" id="KHSESHF"/>
<gene>
    <name evidence="3" type="ORF">Dbus_chr3Rg671</name>
</gene>
<dbReference type="Pfam" id="PF01722">
    <property type="entry name" value="BolA"/>
    <property type="match status" value="1"/>
</dbReference>
<evidence type="ECO:0000313" key="4">
    <source>
        <dbReference type="Proteomes" id="UP000494163"/>
    </source>
</evidence>
<dbReference type="AlphaFoldDB" id="A0A0M4EHM8"/>
<reference evidence="3 4" key="1">
    <citation type="submission" date="2015-08" db="EMBL/GenBank/DDBJ databases">
        <title>Ancestral chromatin configuration constrains chromatin evolution on differentiating sex chromosomes in Drosophila.</title>
        <authorList>
            <person name="Zhou Q."/>
            <person name="Bachtrog D."/>
        </authorList>
    </citation>
    <scope>NUCLEOTIDE SEQUENCE [LARGE SCALE GENOMIC DNA]</scope>
    <source>
        <tissue evidence="3">Whole larvae</tissue>
    </source>
</reference>
<evidence type="ECO:0000256" key="2">
    <source>
        <dbReference type="RuleBase" id="RU003860"/>
    </source>
</evidence>
<dbReference type="InterPro" id="IPR002634">
    <property type="entry name" value="BolA"/>
</dbReference>